<name>A0ABS3RFY5_9ACTN</name>
<dbReference type="EMBL" id="JAGEOK010000063">
    <property type="protein sequence ID" value="MBO2445150.1"/>
    <property type="molecule type" value="Genomic_DNA"/>
</dbReference>
<protein>
    <submittedName>
        <fullName evidence="2">Uncharacterized protein</fullName>
    </submittedName>
</protein>
<comment type="caution">
    <text evidence="2">The sequence shown here is derived from an EMBL/GenBank/DDBJ whole genome shotgun (WGS) entry which is preliminary data.</text>
</comment>
<evidence type="ECO:0000313" key="3">
    <source>
        <dbReference type="Proteomes" id="UP000666915"/>
    </source>
</evidence>
<proteinExistence type="predicted"/>
<gene>
    <name evidence="2" type="ORF">J4557_47365</name>
</gene>
<accession>A0ABS3RFY5</accession>
<reference evidence="2 3" key="1">
    <citation type="submission" date="2021-03" db="EMBL/GenBank/DDBJ databases">
        <authorList>
            <person name="Kanchanasin P."/>
            <person name="Saeng-In P."/>
            <person name="Phongsopitanun W."/>
            <person name="Yuki M."/>
            <person name="Kudo T."/>
            <person name="Ohkuma M."/>
            <person name="Tanasupawat S."/>
        </authorList>
    </citation>
    <scope>NUCLEOTIDE SEQUENCE [LARGE SCALE GENOMIC DNA]</scope>
    <source>
        <strain evidence="2 3">L46</strain>
    </source>
</reference>
<dbReference type="RefSeq" id="WP_208274236.1">
    <property type="nucleotide sequence ID" value="NZ_JAGEOK010000063.1"/>
</dbReference>
<evidence type="ECO:0000256" key="1">
    <source>
        <dbReference type="SAM" id="MobiDB-lite"/>
    </source>
</evidence>
<dbReference type="Proteomes" id="UP000666915">
    <property type="component" value="Unassembled WGS sequence"/>
</dbReference>
<evidence type="ECO:0000313" key="2">
    <source>
        <dbReference type="EMBL" id="MBO2445150.1"/>
    </source>
</evidence>
<keyword evidence="3" id="KW-1185">Reference proteome</keyword>
<feature type="region of interest" description="Disordered" evidence="1">
    <location>
        <begin position="71"/>
        <end position="93"/>
    </location>
</feature>
<feature type="compositionally biased region" description="Basic and acidic residues" evidence="1">
    <location>
        <begin position="71"/>
        <end position="81"/>
    </location>
</feature>
<organism evidence="2 3">
    <name type="scientific">Actinomadura nitritigenes</name>
    <dbReference type="NCBI Taxonomy" id="134602"/>
    <lineage>
        <taxon>Bacteria</taxon>
        <taxon>Bacillati</taxon>
        <taxon>Actinomycetota</taxon>
        <taxon>Actinomycetes</taxon>
        <taxon>Streptosporangiales</taxon>
        <taxon>Thermomonosporaceae</taxon>
        <taxon>Actinomadura</taxon>
    </lineage>
</organism>
<sequence length="110" mass="12315">MTADLRARCMTRFRARPRVRHVLLSGVADRHCVLLEMAEPLTSSSGSEVGRSAALPVTGQEDDWSVWPVKATDRASRDKPTVQDPASERAGWTMSNRHRINRFHGLSGWC</sequence>